<dbReference type="Proteomes" id="UP000885797">
    <property type="component" value="Unassembled WGS sequence"/>
</dbReference>
<dbReference type="PANTHER" id="PTHR47755:SF1">
    <property type="entry name" value="CELL DIVISION PROTEIN FTSX"/>
    <property type="match status" value="1"/>
</dbReference>
<keyword evidence="1" id="KW-1133">Transmembrane helix</keyword>
<gene>
    <name evidence="3" type="ORF">ENJ63_00475</name>
    <name evidence="4" type="ORF">ENJ63_01425</name>
</gene>
<feature type="non-terminal residue" evidence="3">
    <location>
        <position position="99"/>
    </location>
</feature>
<sequence>MNLETLVRRALKDIRQHMAMYALTTMVVTLSILIFLFFSLIYVNLHHFASRFGTQLGVVVYLKEGINEELIPKIYNELLAINGVKNVVYISQEEAFKRL</sequence>
<dbReference type="Pfam" id="PF18075">
    <property type="entry name" value="FtsX_ECD"/>
    <property type="match status" value="1"/>
</dbReference>
<evidence type="ECO:0000259" key="2">
    <source>
        <dbReference type="Pfam" id="PF18075"/>
    </source>
</evidence>
<evidence type="ECO:0000256" key="1">
    <source>
        <dbReference type="SAM" id="Phobius"/>
    </source>
</evidence>
<protein>
    <recommendedName>
        <fullName evidence="2">FtsX extracellular domain-containing protein</fullName>
    </recommendedName>
</protein>
<feature type="transmembrane region" description="Helical" evidence="1">
    <location>
        <begin position="21"/>
        <end position="43"/>
    </location>
</feature>
<dbReference type="EMBL" id="DRND01000043">
    <property type="protein sequence ID" value="HFC46338.1"/>
    <property type="molecule type" value="Genomic_DNA"/>
</dbReference>
<dbReference type="GO" id="GO:0051301">
    <property type="term" value="P:cell division"/>
    <property type="evidence" value="ECO:0007669"/>
    <property type="project" value="InterPro"/>
</dbReference>
<dbReference type="Gene3D" id="3.30.70.3040">
    <property type="match status" value="1"/>
</dbReference>
<proteinExistence type="predicted"/>
<dbReference type="InterPro" id="IPR040690">
    <property type="entry name" value="FtsX_ECD"/>
</dbReference>
<evidence type="ECO:0000313" key="4">
    <source>
        <dbReference type="EMBL" id="HFC46522.1"/>
    </source>
</evidence>
<organism evidence="3">
    <name type="scientific">Dissulfuribacter thermophilus</name>
    <dbReference type="NCBI Taxonomy" id="1156395"/>
    <lineage>
        <taxon>Bacteria</taxon>
        <taxon>Pseudomonadati</taxon>
        <taxon>Thermodesulfobacteriota</taxon>
        <taxon>Dissulfuribacteria</taxon>
        <taxon>Dissulfuribacterales</taxon>
        <taxon>Dissulfuribacteraceae</taxon>
        <taxon>Dissulfuribacter</taxon>
    </lineage>
</organism>
<accession>A0A7V2SUV8</accession>
<dbReference type="AlphaFoldDB" id="A0A7V2SUV8"/>
<dbReference type="EMBL" id="DRND01000120">
    <property type="protein sequence ID" value="HFC46522.1"/>
    <property type="molecule type" value="Genomic_DNA"/>
</dbReference>
<dbReference type="InterPro" id="IPR004513">
    <property type="entry name" value="FtsX"/>
</dbReference>
<evidence type="ECO:0000313" key="3">
    <source>
        <dbReference type="EMBL" id="HFC46338.1"/>
    </source>
</evidence>
<feature type="domain" description="FtsX extracellular" evidence="2">
    <location>
        <begin position="58"/>
        <end position="99"/>
    </location>
</feature>
<keyword evidence="1" id="KW-0812">Transmembrane</keyword>
<comment type="caution">
    <text evidence="3">The sequence shown here is derived from an EMBL/GenBank/DDBJ whole genome shotgun (WGS) entry which is preliminary data.</text>
</comment>
<name>A0A7V2SUV8_9BACT</name>
<keyword evidence="1" id="KW-0472">Membrane</keyword>
<dbReference type="GO" id="GO:0016020">
    <property type="term" value="C:membrane"/>
    <property type="evidence" value="ECO:0007669"/>
    <property type="project" value="InterPro"/>
</dbReference>
<reference evidence="3" key="1">
    <citation type="journal article" date="2020" name="mSystems">
        <title>Genome- and Community-Level Interaction Insights into Carbon Utilization and Element Cycling Functions of Hydrothermarchaeota in Hydrothermal Sediment.</title>
        <authorList>
            <person name="Zhou Z."/>
            <person name="Liu Y."/>
            <person name="Xu W."/>
            <person name="Pan J."/>
            <person name="Luo Z.H."/>
            <person name="Li M."/>
        </authorList>
    </citation>
    <scope>NUCLEOTIDE SEQUENCE [LARGE SCALE GENOMIC DNA]</scope>
    <source>
        <strain evidence="3">HyVt-503</strain>
    </source>
</reference>
<dbReference type="PANTHER" id="PTHR47755">
    <property type="entry name" value="CELL DIVISION PROTEIN FTSX"/>
    <property type="match status" value="1"/>
</dbReference>